<keyword evidence="6" id="KW-0736">Signalosome</keyword>
<evidence type="ECO:0000256" key="5">
    <source>
        <dbReference type="ARBA" id="ARBA00022490"/>
    </source>
</evidence>
<comment type="similarity">
    <text evidence="3">Belongs to the CSN3 family.</text>
</comment>
<evidence type="ECO:0000256" key="1">
    <source>
        <dbReference type="ARBA" id="ARBA00004123"/>
    </source>
</evidence>
<dbReference type="PANTHER" id="PTHR10758:SF1">
    <property type="entry name" value="COP9 SIGNALOSOME COMPLEX SUBUNIT 3"/>
    <property type="match status" value="1"/>
</dbReference>
<dbReference type="AlphaFoldDB" id="A0A6A5YGT4"/>
<evidence type="ECO:0000256" key="2">
    <source>
        <dbReference type="ARBA" id="ARBA00004496"/>
    </source>
</evidence>
<dbReference type="OrthoDB" id="29061at2759"/>
<dbReference type="GO" id="GO:0008180">
    <property type="term" value="C:COP9 signalosome"/>
    <property type="evidence" value="ECO:0007669"/>
    <property type="project" value="UniProtKB-KW"/>
</dbReference>
<feature type="domain" description="COP9 signalosome complex subunit 3 N-terminal helical repeats" evidence="9">
    <location>
        <begin position="46"/>
        <end position="297"/>
    </location>
</feature>
<evidence type="ECO:0000259" key="8">
    <source>
        <dbReference type="Pfam" id="PF01399"/>
    </source>
</evidence>
<gene>
    <name evidence="10" type="ORF">BDV96DRAFT_336645</name>
</gene>
<dbReference type="Proteomes" id="UP000799770">
    <property type="component" value="Unassembled WGS sequence"/>
</dbReference>
<name>A0A6A5YGT4_9PLEO</name>
<keyword evidence="7" id="KW-0539">Nucleus</keyword>
<dbReference type="GO" id="GO:0005737">
    <property type="term" value="C:cytoplasm"/>
    <property type="evidence" value="ECO:0007669"/>
    <property type="project" value="UniProtKB-SubCell"/>
</dbReference>
<evidence type="ECO:0000256" key="4">
    <source>
        <dbReference type="ARBA" id="ARBA00014878"/>
    </source>
</evidence>
<evidence type="ECO:0000256" key="6">
    <source>
        <dbReference type="ARBA" id="ARBA00022790"/>
    </source>
</evidence>
<comment type="subcellular location">
    <subcellularLocation>
        <location evidence="2">Cytoplasm</location>
    </subcellularLocation>
    <subcellularLocation>
        <location evidence="1">Nucleus</location>
    </subcellularLocation>
</comment>
<accession>A0A6A5YGT4</accession>
<feature type="domain" description="PCI" evidence="8">
    <location>
        <begin position="337"/>
        <end position="405"/>
    </location>
</feature>
<keyword evidence="11" id="KW-1185">Reference proteome</keyword>
<protein>
    <recommendedName>
        <fullName evidence="4">COP9 signalosome complex subunit 3</fullName>
    </recommendedName>
</protein>
<dbReference type="EMBL" id="ML977364">
    <property type="protein sequence ID" value="KAF2106306.1"/>
    <property type="molecule type" value="Genomic_DNA"/>
</dbReference>
<evidence type="ECO:0000313" key="11">
    <source>
        <dbReference type="Proteomes" id="UP000799770"/>
    </source>
</evidence>
<evidence type="ECO:0000313" key="10">
    <source>
        <dbReference type="EMBL" id="KAF2106306.1"/>
    </source>
</evidence>
<evidence type="ECO:0000256" key="7">
    <source>
        <dbReference type="ARBA" id="ARBA00023242"/>
    </source>
</evidence>
<dbReference type="GO" id="GO:0006511">
    <property type="term" value="P:ubiquitin-dependent protein catabolic process"/>
    <property type="evidence" value="ECO:0007669"/>
    <property type="project" value="TreeGrafter"/>
</dbReference>
<dbReference type="InterPro" id="IPR055089">
    <property type="entry name" value="COP9_N"/>
</dbReference>
<evidence type="ECO:0000256" key="3">
    <source>
        <dbReference type="ARBA" id="ARBA00007084"/>
    </source>
</evidence>
<sequence>MAGEVLAHLLEFQPSAPEVQQKREYDAAARQFVAKVSNISHPHFLKGAETSGDVLEILHPESNSIAYIFALHARISALSDAKFQKGIPDQLRPGGYIWNKVENFMQNFDPVQVRYVGQEWRRLMDYLERVARLMGSPGVAISPIRSGLLRLDPLSGTFTLTHLYFIRLCMETRSYTAALPILDNYISSLPSTLPAAILQGMEYSSPSANHVVSGEYIHAKSGHTDKITMADVQEYYVLGAMAYLGLSQFNKAKQFLEHALVAPANNVANGLMLEAYKKWVLLSCLVDGTIKGLPRTANTAAIKQIRTSSKAYEALADAYTQLRNLPKLKAQINAGKDLWAEDGNTGLVKELLEQQQKLYISWLSRTYSAIPVTNFAGNLGLTKDELTGKLEELINKGQLNATIQRSGAGDILRFFLDPTQGPLAKTETQQQQALYEQTQRTNLLAEQVKSADYRLSLTKEYIEHIKRQNKKMAANASGEPMDTTWDDGMEAEEDLMGDLH</sequence>
<evidence type="ECO:0000259" key="9">
    <source>
        <dbReference type="Pfam" id="PF22788"/>
    </source>
</evidence>
<dbReference type="PANTHER" id="PTHR10758">
    <property type="entry name" value="26S PROTEASOME NON-ATPASE REGULATORY SUBUNIT 3/COP9 SIGNALOSOME COMPLEX SUBUNIT 3"/>
    <property type="match status" value="1"/>
</dbReference>
<dbReference type="InterPro" id="IPR050756">
    <property type="entry name" value="CSN3"/>
</dbReference>
<dbReference type="InterPro" id="IPR000717">
    <property type="entry name" value="PCI_dom"/>
</dbReference>
<dbReference type="Pfam" id="PF22788">
    <property type="entry name" value="COP9_hel_rpt"/>
    <property type="match status" value="1"/>
</dbReference>
<proteinExistence type="inferred from homology"/>
<keyword evidence="5" id="KW-0963">Cytoplasm</keyword>
<dbReference type="Pfam" id="PF01399">
    <property type="entry name" value="PCI"/>
    <property type="match status" value="1"/>
</dbReference>
<reference evidence="10" key="1">
    <citation type="journal article" date="2020" name="Stud. Mycol.">
        <title>101 Dothideomycetes genomes: a test case for predicting lifestyles and emergence of pathogens.</title>
        <authorList>
            <person name="Haridas S."/>
            <person name="Albert R."/>
            <person name="Binder M."/>
            <person name="Bloem J."/>
            <person name="Labutti K."/>
            <person name="Salamov A."/>
            <person name="Andreopoulos B."/>
            <person name="Baker S."/>
            <person name="Barry K."/>
            <person name="Bills G."/>
            <person name="Bluhm B."/>
            <person name="Cannon C."/>
            <person name="Castanera R."/>
            <person name="Culley D."/>
            <person name="Daum C."/>
            <person name="Ezra D."/>
            <person name="Gonzalez J."/>
            <person name="Henrissat B."/>
            <person name="Kuo A."/>
            <person name="Liang C."/>
            <person name="Lipzen A."/>
            <person name="Lutzoni F."/>
            <person name="Magnuson J."/>
            <person name="Mondo S."/>
            <person name="Nolan M."/>
            <person name="Ohm R."/>
            <person name="Pangilinan J."/>
            <person name="Park H.-J."/>
            <person name="Ramirez L."/>
            <person name="Alfaro M."/>
            <person name="Sun H."/>
            <person name="Tritt A."/>
            <person name="Yoshinaga Y."/>
            <person name="Zwiers L.-H."/>
            <person name="Turgeon B."/>
            <person name="Goodwin S."/>
            <person name="Spatafora J."/>
            <person name="Crous P."/>
            <person name="Grigoriev I."/>
        </authorList>
    </citation>
    <scope>NUCLEOTIDE SEQUENCE</scope>
    <source>
        <strain evidence="10">CBS 627.86</strain>
    </source>
</reference>
<organism evidence="10 11">
    <name type="scientific">Lophiotrema nucula</name>
    <dbReference type="NCBI Taxonomy" id="690887"/>
    <lineage>
        <taxon>Eukaryota</taxon>
        <taxon>Fungi</taxon>
        <taxon>Dikarya</taxon>
        <taxon>Ascomycota</taxon>
        <taxon>Pezizomycotina</taxon>
        <taxon>Dothideomycetes</taxon>
        <taxon>Pleosporomycetidae</taxon>
        <taxon>Pleosporales</taxon>
        <taxon>Lophiotremataceae</taxon>
        <taxon>Lophiotrema</taxon>
    </lineage>
</organism>